<dbReference type="Proteomes" id="UP001234297">
    <property type="component" value="Chromosome 6"/>
</dbReference>
<dbReference type="EMBL" id="CM056814">
    <property type="protein sequence ID" value="KAJ8627625.1"/>
    <property type="molecule type" value="Genomic_DNA"/>
</dbReference>
<evidence type="ECO:0000313" key="1">
    <source>
        <dbReference type="EMBL" id="KAJ8627625.1"/>
    </source>
</evidence>
<keyword evidence="2" id="KW-1185">Reference proteome</keyword>
<accession>A0ACC2L2S4</accession>
<proteinExistence type="predicted"/>
<name>A0ACC2L2S4_PERAE</name>
<gene>
    <name evidence="1" type="ORF">MRB53_020932</name>
</gene>
<evidence type="ECO:0000313" key="2">
    <source>
        <dbReference type="Proteomes" id="UP001234297"/>
    </source>
</evidence>
<sequence>MSNIIIFFSIVYSRYTIVNFGKEYVAFELLSAQPLFERPAPLSVPLQLAAPSFVPLQPAAPPRHLQPAPPFASLQLAPRRHLQVSRGRYHICSSTQAGAPSRGWRGTPLNTGAPLYYPSPLAAATKRLLASFKRGSYKDIIRRVRMDAKSISCFTSLILFCISLKLLLSTAAESISPGQSLSGNKTIVSQGGIFELGFFTPGDAIRN</sequence>
<protein>
    <submittedName>
        <fullName evidence="1">Uncharacterized protein</fullName>
    </submittedName>
</protein>
<comment type="caution">
    <text evidence="1">The sequence shown here is derived from an EMBL/GenBank/DDBJ whole genome shotgun (WGS) entry which is preliminary data.</text>
</comment>
<organism evidence="1 2">
    <name type="scientific">Persea americana</name>
    <name type="common">Avocado</name>
    <dbReference type="NCBI Taxonomy" id="3435"/>
    <lineage>
        <taxon>Eukaryota</taxon>
        <taxon>Viridiplantae</taxon>
        <taxon>Streptophyta</taxon>
        <taxon>Embryophyta</taxon>
        <taxon>Tracheophyta</taxon>
        <taxon>Spermatophyta</taxon>
        <taxon>Magnoliopsida</taxon>
        <taxon>Magnoliidae</taxon>
        <taxon>Laurales</taxon>
        <taxon>Lauraceae</taxon>
        <taxon>Persea</taxon>
    </lineage>
</organism>
<reference evidence="1 2" key="1">
    <citation type="journal article" date="2022" name="Hortic Res">
        <title>A haplotype resolved chromosomal level avocado genome allows analysis of novel avocado genes.</title>
        <authorList>
            <person name="Nath O."/>
            <person name="Fletcher S.J."/>
            <person name="Hayward A."/>
            <person name="Shaw L.M."/>
            <person name="Masouleh A.K."/>
            <person name="Furtado A."/>
            <person name="Henry R.J."/>
            <person name="Mitter N."/>
        </authorList>
    </citation>
    <scope>NUCLEOTIDE SEQUENCE [LARGE SCALE GENOMIC DNA]</scope>
    <source>
        <strain evidence="2">cv. Hass</strain>
    </source>
</reference>